<organism evidence="2">
    <name type="scientific">Panstrongylus lignarius</name>
    <dbReference type="NCBI Taxonomy" id="156445"/>
    <lineage>
        <taxon>Eukaryota</taxon>
        <taxon>Metazoa</taxon>
        <taxon>Ecdysozoa</taxon>
        <taxon>Arthropoda</taxon>
        <taxon>Hexapoda</taxon>
        <taxon>Insecta</taxon>
        <taxon>Pterygota</taxon>
        <taxon>Neoptera</taxon>
        <taxon>Paraneoptera</taxon>
        <taxon>Hemiptera</taxon>
        <taxon>Heteroptera</taxon>
        <taxon>Panheteroptera</taxon>
        <taxon>Cimicomorpha</taxon>
        <taxon>Reduviidae</taxon>
        <taxon>Triatominae</taxon>
        <taxon>Panstrongylus</taxon>
    </lineage>
</organism>
<dbReference type="EMBL" id="GFTR01001836">
    <property type="protein sequence ID" value="JAW14590.1"/>
    <property type="molecule type" value="Transcribed_RNA"/>
</dbReference>
<evidence type="ECO:0000313" key="2">
    <source>
        <dbReference type="EMBL" id="JAW14590.1"/>
    </source>
</evidence>
<dbReference type="AlphaFoldDB" id="A0A224Y0R7"/>
<feature type="chain" id="PRO_5012759157" evidence="1">
    <location>
        <begin position="24"/>
        <end position="112"/>
    </location>
</feature>
<proteinExistence type="predicted"/>
<accession>A0A224Y0R7</accession>
<reference evidence="2" key="1">
    <citation type="journal article" date="2018" name="PLoS Negl. Trop. Dis.">
        <title>An insight into the salivary gland and fat body transcriptome of Panstrongylus lignarius (Hemiptera: Heteroptera), the main vector of Chagas disease in Peru.</title>
        <authorList>
            <person name="Nevoa J.C."/>
            <person name="Mendes M.T."/>
            <person name="da Silva M.V."/>
            <person name="Soares S.C."/>
            <person name="Oliveira C.J.F."/>
            <person name="Ribeiro J.M.C."/>
        </authorList>
    </citation>
    <scope>NUCLEOTIDE SEQUENCE</scope>
</reference>
<protein>
    <submittedName>
        <fullName evidence="2">Putative secreted protein</fullName>
    </submittedName>
</protein>
<keyword evidence="1" id="KW-0732">Signal</keyword>
<sequence length="112" mass="12651">MKQVIFKCALIICICALNLVCLADINNFEEEVPDNSSNLLIEFNFSIPLLNLSNLNETYYSACYLQKEENGTLLIINKTRSEVGEDEYPDYTQVCPISVYLLPSTMDSLIGK</sequence>
<feature type="signal peptide" evidence="1">
    <location>
        <begin position="1"/>
        <end position="23"/>
    </location>
</feature>
<evidence type="ECO:0000256" key="1">
    <source>
        <dbReference type="SAM" id="SignalP"/>
    </source>
</evidence>
<name>A0A224Y0R7_9HEMI</name>